<feature type="region of interest" description="Disordered" evidence="1">
    <location>
        <begin position="77"/>
        <end position="105"/>
    </location>
</feature>
<sequence length="284" mass="31372">MRLNPHLHVVFLDGAYHEDGTELVWNELGHLRTGEVGQVLEHAVGRMLHYLRRHGHLDIEHDVEEDDEPEAALCASAVSGREPRHTSSPRNGSAGSRRLLRARSRTTSRCALRSTASPCTQRRAPVRTMPRRGRRCCVTCCDPRSQRSASSRSRTAWCGSRSSAPSLTGLSRWTWIRSRSCAASRPASRRRAFTPSSTLACSPRQVAHVGAQAHRTAPCEARRAYHYCVSAARTRTNARCGVTAGGGTQGNEAATRSRRERSRGERSRASRRSDAQAAKRSGWA</sequence>
<organism evidence="2 3">
    <name type="scientific">Sorangium cellulosum</name>
    <name type="common">Polyangium cellulosum</name>
    <dbReference type="NCBI Taxonomy" id="56"/>
    <lineage>
        <taxon>Bacteria</taxon>
        <taxon>Pseudomonadati</taxon>
        <taxon>Myxococcota</taxon>
        <taxon>Polyangia</taxon>
        <taxon>Polyangiales</taxon>
        <taxon>Polyangiaceae</taxon>
        <taxon>Sorangium</taxon>
    </lineage>
</organism>
<name>A0A4P2QST3_SORCE</name>
<dbReference type="Proteomes" id="UP000295497">
    <property type="component" value="Chromosome"/>
</dbReference>
<reference evidence="2 3" key="1">
    <citation type="submission" date="2015-09" db="EMBL/GenBank/DDBJ databases">
        <title>Sorangium comparison.</title>
        <authorList>
            <person name="Zaburannyi N."/>
            <person name="Bunk B."/>
            <person name="Overmann J."/>
            <person name="Mueller R."/>
        </authorList>
    </citation>
    <scope>NUCLEOTIDE SEQUENCE [LARGE SCALE GENOMIC DNA]</scope>
    <source>
        <strain evidence="2 3">So ce836</strain>
    </source>
</reference>
<evidence type="ECO:0000313" key="3">
    <source>
        <dbReference type="Proteomes" id="UP000295497"/>
    </source>
</evidence>
<feature type="compositionally biased region" description="Low complexity" evidence="1">
    <location>
        <begin position="275"/>
        <end position="284"/>
    </location>
</feature>
<accession>A0A4P2QST3</accession>
<protein>
    <recommendedName>
        <fullName evidence="4">Transposase</fullName>
    </recommendedName>
</protein>
<feature type="region of interest" description="Disordered" evidence="1">
    <location>
        <begin position="240"/>
        <end position="284"/>
    </location>
</feature>
<gene>
    <name evidence="2" type="ORF">SOCE836_054600</name>
</gene>
<dbReference type="AlphaFoldDB" id="A0A4P2QST3"/>
<proteinExistence type="predicted"/>
<dbReference type="EMBL" id="CP012672">
    <property type="protein sequence ID" value="AUX33305.1"/>
    <property type="molecule type" value="Genomic_DNA"/>
</dbReference>
<evidence type="ECO:0008006" key="4">
    <source>
        <dbReference type="Google" id="ProtNLM"/>
    </source>
</evidence>
<evidence type="ECO:0000313" key="2">
    <source>
        <dbReference type="EMBL" id="AUX33305.1"/>
    </source>
</evidence>
<feature type="compositionally biased region" description="Basic and acidic residues" evidence="1">
    <location>
        <begin position="262"/>
        <end position="274"/>
    </location>
</feature>
<evidence type="ECO:0000256" key="1">
    <source>
        <dbReference type="SAM" id="MobiDB-lite"/>
    </source>
</evidence>